<feature type="transmembrane region" description="Helical" evidence="1">
    <location>
        <begin position="108"/>
        <end position="127"/>
    </location>
</feature>
<feature type="transmembrane region" description="Helical" evidence="1">
    <location>
        <begin position="252"/>
        <end position="273"/>
    </location>
</feature>
<feature type="transmembrane region" description="Helical" evidence="1">
    <location>
        <begin position="294"/>
        <end position="319"/>
    </location>
</feature>
<accession>A0ABT2CWP6</accession>
<comment type="caution">
    <text evidence="2">The sequence shown here is derived from an EMBL/GenBank/DDBJ whole genome shotgun (WGS) entry which is preliminary data.</text>
</comment>
<sequence length="630" mass="67872">MKHEAQVTLQSPPAQSSRRNAWHFAAVLAAVLIAFCALRPPKHYGDILEYMLTTVALANHATPDIRPGDVADTAALVPGFASALRVTAEGMRDGALYPLSGLVRTDHGIFAIHFFAYPALAALPFKALQAVGADPFRCFQLVNSAALFILGMSLWRLFGSGRRAGLFMLCYLLCGGLLYWQWSSPETMSAAGLLAGLILYTTGAPIVGGLLAGLGAMQNPPIIAFCLFAPLLRLSLDWRRDGLRSLFGWREIGGVVLCGALAVTPAVFDLVVFGTPSIIGKLATDPRLVTGRRLVSFFFDLNQGVMVGMPAVAAALLLWGKRSPAAWRVTLAAVAFAVAMALPALVATNWNSGADGIMRYALWTSMPLLFAFAWRARLAPRWPVALLAAVMLAQLAATLHIRRYNYLEFSPLAKAAMTIAPGWINPEPEIFFERVMHKDGVNDRDRIYAWPSAARPSKLLYQADSRTALASLCGPDAAPAAGYHEVDAGFGWRYINGDIACAPNSTAPGKPGLVLDAGWSKLEHGGGNWNGAWSDGPRARLSVRIEPRYRPTHIVLNGQYAAGSRTRVTIDGADLGWLPLDKHPELAVPPRSGGADTLAVELQFDTTTAPAAGDADQRHLGFFLHEVTMR</sequence>
<protein>
    <submittedName>
        <fullName evidence="2">Uncharacterized protein</fullName>
    </submittedName>
</protein>
<name>A0ABT2CWP6_9BURK</name>
<gene>
    <name evidence="2" type="ORF">NX778_10060</name>
</gene>
<keyword evidence="1" id="KW-1133">Transmembrane helix</keyword>
<proteinExistence type="predicted"/>
<evidence type="ECO:0000313" key="3">
    <source>
        <dbReference type="Proteomes" id="UP001204621"/>
    </source>
</evidence>
<feature type="transmembrane region" description="Helical" evidence="1">
    <location>
        <begin position="188"/>
        <end position="212"/>
    </location>
</feature>
<evidence type="ECO:0000256" key="1">
    <source>
        <dbReference type="SAM" id="Phobius"/>
    </source>
</evidence>
<dbReference type="Proteomes" id="UP001204621">
    <property type="component" value="Unassembled WGS sequence"/>
</dbReference>
<keyword evidence="1" id="KW-0472">Membrane</keyword>
<keyword evidence="3" id="KW-1185">Reference proteome</keyword>
<reference evidence="2 3" key="1">
    <citation type="submission" date="2022-08" db="EMBL/GenBank/DDBJ databases">
        <title>Reclassification of Massilia species as members of the genera Telluria, Duganella, Pseudoduganella, Mokoshia gen. nov. and Zemynaea gen. nov. using orthogonal and non-orthogonal genome-based approaches.</title>
        <authorList>
            <person name="Bowman J.P."/>
        </authorList>
    </citation>
    <scope>NUCLEOTIDE SEQUENCE [LARGE SCALE GENOMIC DNA]</scope>
    <source>
        <strain evidence="2 3">JCM 31606</strain>
    </source>
</reference>
<keyword evidence="1" id="KW-0812">Transmembrane</keyword>
<feature type="transmembrane region" description="Helical" evidence="1">
    <location>
        <begin position="20"/>
        <end position="38"/>
    </location>
</feature>
<feature type="transmembrane region" description="Helical" evidence="1">
    <location>
        <begin position="382"/>
        <end position="401"/>
    </location>
</feature>
<dbReference type="RefSeq" id="WP_258811589.1">
    <property type="nucleotide sequence ID" value="NZ_JANUGU010000002.1"/>
</dbReference>
<feature type="transmembrane region" description="Helical" evidence="1">
    <location>
        <begin position="325"/>
        <end position="348"/>
    </location>
</feature>
<organism evidence="2 3">
    <name type="scientific">Massilia terrae</name>
    <dbReference type="NCBI Taxonomy" id="1811224"/>
    <lineage>
        <taxon>Bacteria</taxon>
        <taxon>Pseudomonadati</taxon>
        <taxon>Pseudomonadota</taxon>
        <taxon>Betaproteobacteria</taxon>
        <taxon>Burkholderiales</taxon>
        <taxon>Oxalobacteraceae</taxon>
        <taxon>Telluria group</taxon>
        <taxon>Massilia</taxon>
    </lineage>
</organism>
<feature type="transmembrane region" description="Helical" evidence="1">
    <location>
        <begin position="360"/>
        <end position="376"/>
    </location>
</feature>
<feature type="transmembrane region" description="Helical" evidence="1">
    <location>
        <begin position="139"/>
        <end position="158"/>
    </location>
</feature>
<feature type="transmembrane region" description="Helical" evidence="1">
    <location>
        <begin position="165"/>
        <end position="182"/>
    </location>
</feature>
<dbReference type="EMBL" id="JANUGU010000002">
    <property type="protein sequence ID" value="MCS0658407.1"/>
    <property type="molecule type" value="Genomic_DNA"/>
</dbReference>
<evidence type="ECO:0000313" key="2">
    <source>
        <dbReference type="EMBL" id="MCS0658407.1"/>
    </source>
</evidence>